<accession>A0A8K0DNA5</accession>
<dbReference type="GO" id="GO:0005634">
    <property type="term" value="C:nucleus"/>
    <property type="evidence" value="ECO:0007669"/>
    <property type="project" value="TreeGrafter"/>
</dbReference>
<dbReference type="EMBL" id="VOIH02000012">
    <property type="protein sequence ID" value="KAF3431163.1"/>
    <property type="molecule type" value="Genomic_DNA"/>
</dbReference>
<feature type="domain" description="VWFA" evidence="2">
    <location>
        <begin position="90"/>
        <end position="293"/>
    </location>
</feature>
<dbReference type="SMART" id="SM00327">
    <property type="entry name" value="VWA"/>
    <property type="match status" value="1"/>
</dbReference>
<dbReference type="InterPro" id="IPR010734">
    <property type="entry name" value="Copine_C"/>
</dbReference>
<dbReference type="GO" id="GO:0016567">
    <property type="term" value="P:protein ubiquitination"/>
    <property type="evidence" value="ECO:0007669"/>
    <property type="project" value="TreeGrafter"/>
</dbReference>
<dbReference type="Pfam" id="PF07002">
    <property type="entry name" value="Copine"/>
    <property type="match status" value="1"/>
</dbReference>
<dbReference type="GO" id="GO:0004842">
    <property type="term" value="F:ubiquitin-protein transferase activity"/>
    <property type="evidence" value="ECO:0007669"/>
    <property type="project" value="TreeGrafter"/>
</dbReference>
<dbReference type="AlphaFoldDB" id="A0A8K0DNA5"/>
<reference evidence="3" key="1">
    <citation type="submission" date="2020-03" db="EMBL/GenBank/DDBJ databases">
        <title>A high-quality chromosome-level genome assembly of a woody plant with both climbing and erect habits, Rhamnella rubrinervis.</title>
        <authorList>
            <person name="Lu Z."/>
            <person name="Yang Y."/>
            <person name="Zhu X."/>
            <person name="Sun Y."/>
        </authorList>
    </citation>
    <scope>NUCLEOTIDE SEQUENCE</scope>
    <source>
        <strain evidence="3">BYM</strain>
        <tissue evidence="3">Leaf</tissue>
    </source>
</reference>
<comment type="caution">
    <text evidence="3">The sequence shown here is derived from an EMBL/GenBank/DDBJ whole genome shotgun (WGS) entry which is preliminary data.</text>
</comment>
<evidence type="ECO:0000256" key="1">
    <source>
        <dbReference type="SAM" id="MobiDB-lite"/>
    </source>
</evidence>
<name>A0A8K0DNA5_9ROSA</name>
<dbReference type="SUPFAM" id="SSF53300">
    <property type="entry name" value="vWA-like"/>
    <property type="match status" value="1"/>
</dbReference>
<protein>
    <recommendedName>
        <fullName evidence="2">VWFA domain-containing protein</fullName>
    </recommendedName>
</protein>
<feature type="region of interest" description="Disordered" evidence="1">
    <location>
        <begin position="1"/>
        <end position="59"/>
    </location>
</feature>
<evidence type="ECO:0000259" key="2">
    <source>
        <dbReference type="SMART" id="SM00327"/>
    </source>
</evidence>
<evidence type="ECO:0000313" key="3">
    <source>
        <dbReference type="EMBL" id="KAF3431163.1"/>
    </source>
</evidence>
<dbReference type="PANTHER" id="PTHR45751:SF30">
    <property type="entry name" value="E3 UBIQUITIN-PROTEIN LIGASE RGLG5"/>
    <property type="match status" value="1"/>
</dbReference>
<dbReference type="Proteomes" id="UP000796880">
    <property type="component" value="Unassembled WGS sequence"/>
</dbReference>
<dbReference type="InterPro" id="IPR052079">
    <property type="entry name" value="E3_ligase/Copine_domain"/>
</dbReference>
<sequence length="454" mass="51122">MGSRASKYSSEREFSHSGSATSTSTSSWDQYGYPQSPYDYPQQTPYYTPHHHYASPSPVRNLDRRYSRIADNYRSLDEVTSALAHAGLESSNLIVGIDFTKSNEWTGSRSFNRRSLHRIGNDQNPYEQAISIIGRTLSVFDEDNLIPCFGFGDASTHDQHVFSFYSNGRFCNGFEDVLSRYREIVPHLRLSGPTSFAPIVETAVTIVEQSGGQYHVLLIIADGQVTRSVDTQHGQLSPQEQKTVDAIVRASEYPLSIILVGVGDGPWDMMRDFDDNIPTRAFDNFQFVNFTEIMSKNVDPLRKQTDFALSALMEIPSQYKATLELGLLGRQTGNAPERIPLPPPVDDTVSSNYNTTRPHHSTSTFQQSTSLLHEYDAGVNTRPSSTSLYDNQVCPICLTNPKDMAFGCGHQVWPVRNQAYFLFPDMRSNTDPVNNSACRHRLFICRWTCWNFAS</sequence>
<proteinExistence type="predicted"/>
<gene>
    <name evidence="3" type="ORF">FNV43_RR25893</name>
</gene>
<dbReference type="OrthoDB" id="5855668at2759"/>
<feature type="compositionally biased region" description="Low complexity" evidence="1">
    <location>
        <begin position="16"/>
        <end position="58"/>
    </location>
</feature>
<dbReference type="PANTHER" id="PTHR45751">
    <property type="entry name" value="COPINE FAMILY PROTEIN 1"/>
    <property type="match status" value="1"/>
</dbReference>
<dbReference type="InterPro" id="IPR036465">
    <property type="entry name" value="vWFA_dom_sf"/>
</dbReference>
<evidence type="ECO:0000313" key="4">
    <source>
        <dbReference type="Proteomes" id="UP000796880"/>
    </source>
</evidence>
<keyword evidence="4" id="KW-1185">Reference proteome</keyword>
<dbReference type="InterPro" id="IPR002035">
    <property type="entry name" value="VWF_A"/>
</dbReference>
<organism evidence="3 4">
    <name type="scientific">Rhamnella rubrinervis</name>
    <dbReference type="NCBI Taxonomy" id="2594499"/>
    <lineage>
        <taxon>Eukaryota</taxon>
        <taxon>Viridiplantae</taxon>
        <taxon>Streptophyta</taxon>
        <taxon>Embryophyta</taxon>
        <taxon>Tracheophyta</taxon>
        <taxon>Spermatophyta</taxon>
        <taxon>Magnoliopsida</taxon>
        <taxon>eudicotyledons</taxon>
        <taxon>Gunneridae</taxon>
        <taxon>Pentapetalae</taxon>
        <taxon>rosids</taxon>
        <taxon>fabids</taxon>
        <taxon>Rosales</taxon>
        <taxon>Rhamnaceae</taxon>
        <taxon>rhamnoid group</taxon>
        <taxon>Rhamneae</taxon>
        <taxon>Rhamnella</taxon>
    </lineage>
</organism>